<evidence type="ECO:0000256" key="1">
    <source>
        <dbReference type="SAM" id="Phobius"/>
    </source>
</evidence>
<organism evidence="2 3">
    <name type="scientific">Geofilum rubicundum JCM 15548</name>
    <dbReference type="NCBI Taxonomy" id="1236989"/>
    <lineage>
        <taxon>Bacteria</taxon>
        <taxon>Pseudomonadati</taxon>
        <taxon>Bacteroidota</taxon>
        <taxon>Bacteroidia</taxon>
        <taxon>Marinilabiliales</taxon>
        <taxon>Marinilabiliaceae</taxon>
        <taxon>Geofilum</taxon>
    </lineage>
</organism>
<evidence type="ECO:0000313" key="2">
    <source>
        <dbReference type="EMBL" id="GAO29977.1"/>
    </source>
</evidence>
<accession>A0A0E9LWN7</accession>
<keyword evidence="3" id="KW-1185">Reference proteome</keyword>
<dbReference type="AlphaFoldDB" id="A0A0E9LWN7"/>
<dbReference type="EMBL" id="BAZW01000016">
    <property type="protein sequence ID" value="GAO29977.1"/>
    <property type="molecule type" value="Genomic_DNA"/>
</dbReference>
<gene>
    <name evidence="2" type="ORF">JCM15548_12218</name>
</gene>
<protein>
    <submittedName>
        <fullName evidence="2">Uncharacterized protein</fullName>
    </submittedName>
</protein>
<proteinExistence type="predicted"/>
<evidence type="ECO:0000313" key="3">
    <source>
        <dbReference type="Proteomes" id="UP000032900"/>
    </source>
</evidence>
<keyword evidence="1" id="KW-0812">Transmembrane</keyword>
<comment type="caution">
    <text evidence="2">The sequence shown here is derived from an EMBL/GenBank/DDBJ whole genome shotgun (WGS) entry which is preliminary data.</text>
</comment>
<dbReference type="Proteomes" id="UP000032900">
    <property type="component" value="Unassembled WGS sequence"/>
</dbReference>
<reference evidence="2 3" key="1">
    <citation type="journal article" date="2015" name="Microbes Environ.">
        <title>Distribution and evolution of nitrogen fixation genes in the phylum bacteroidetes.</title>
        <authorList>
            <person name="Inoue J."/>
            <person name="Oshima K."/>
            <person name="Suda W."/>
            <person name="Sakamoto M."/>
            <person name="Iino T."/>
            <person name="Noda S."/>
            <person name="Hongoh Y."/>
            <person name="Hattori M."/>
            <person name="Ohkuma M."/>
        </authorList>
    </citation>
    <scope>NUCLEOTIDE SEQUENCE [LARGE SCALE GENOMIC DNA]</scope>
    <source>
        <strain evidence="2">JCM 15548</strain>
    </source>
</reference>
<feature type="transmembrane region" description="Helical" evidence="1">
    <location>
        <begin position="6"/>
        <end position="22"/>
    </location>
</feature>
<sequence>MVAPWIGLAAAFLIIALIYQLLPQKMMTNQMVGQSEAALIYEFSTADDLDEFELMKLLTNEAHSNFELYPDSLLFIGIDEEDIVMLTSIR</sequence>
<keyword evidence="1" id="KW-0472">Membrane</keyword>
<keyword evidence="1" id="KW-1133">Transmembrane helix</keyword>
<name>A0A0E9LWN7_9BACT</name>
<dbReference type="STRING" id="1236989.JCM15548_12218"/>